<keyword evidence="4" id="KW-1185">Reference proteome</keyword>
<feature type="region of interest" description="Disordered" evidence="1">
    <location>
        <begin position="1"/>
        <end position="27"/>
    </location>
</feature>
<dbReference type="OrthoDB" id="5339271at2759"/>
<evidence type="ECO:0000256" key="1">
    <source>
        <dbReference type="SAM" id="MobiDB-lite"/>
    </source>
</evidence>
<feature type="domain" description="Methyltransferase" evidence="2">
    <location>
        <begin position="85"/>
        <end position="200"/>
    </location>
</feature>
<evidence type="ECO:0000313" key="4">
    <source>
        <dbReference type="Proteomes" id="UP001055712"/>
    </source>
</evidence>
<dbReference type="AlphaFoldDB" id="A0A9D4YSN7"/>
<reference evidence="3" key="1">
    <citation type="journal article" date="2019" name="Plant J.">
        <title>Chlorella vulgaris genome assembly and annotation reveals the molecular basis for metabolic acclimation to high light conditions.</title>
        <authorList>
            <person name="Cecchin M."/>
            <person name="Marcolungo L."/>
            <person name="Rossato M."/>
            <person name="Girolomoni L."/>
            <person name="Cosentino E."/>
            <person name="Cuine S."/>
            <person name="Li-Beisson Y."/>
            <person name="Delledonne M."/>
            <person name="Ballottari M."/>
        </authorList>
    </citation>
    <scope>NUCLEOTIDE SEQUENCE</scope>
    <source>
        <strain evidence="3">211/11P</strain>
    </source>
</reference>
<evidence type="ECO:0000313" key="3">
    <source>
        <dbReference type="EMBL" id="KAI3424223.1"/>
    </source>
</evidence>
<comment type="caution">
    <text evidence="3">The sequence shown here is derived from an EMBL/GenBank/DDBJ whole genome shotgun (WGS) entry which is preliminary data.</text>
</comment>
<dbReference type="EMBL" id="SIDB01000013">
    <property type="protein sequence ID" value="KAI3424223.1"/>
    <property type="molecule type" value="Genomic_DNA"/>
</dbReference>
<dbReference type="CDD" id="cd02440">
    <property type="entry name" value="AdoMet_MTases"/>
    <property type="match status" value="1"/>
</dbReference>
<sequence length="338" mass="35452">MDSDRRAAAAPAPPDVASPQEAAAASPSYSLPGFPEFYEHLLSSLPPEYEPGLDISCVCLPLLKAALPSKAASAPDADASQPTTVLDLCTGSGRVLLGLLKQLADHSGAQVPHLRLVGIDSSEEMLAAACAAAARIPPRCDVSWHCADAAGLPAPELARLRLQGACRLIVCAAGSFHHLLSADAQLACMRSIAAALAPAGPAYAVLNIFCPEHLQAVPDETAVLGPFRRTCVQQQAEQATDGGRVWRQRFELERFASGTSAAANDAGQRLWQRQEQWALREVSPADLRRLAAAAGLQVVRQQALWADGWGDGTAARCADSDARIFTLSLSTAAGCCSS</sequence>
<reference evidence="3" key="2">
    <citation type="submission" date="2020-11" db="EMBL/GenBank/DDBJ databases">
        <authorList>
            <person name="Cecchin M."/>
            <person name="Marcolungo L."/>
            <person name="Rossato M."/>
            <person name="Girolomoni L."/>
            <person name="Cosentino E."/>
            <person name="Cuine S."/>
            <person name="Li-Beisson Y."/>
            <person name="Delledonne M."/>
            <person name="Ballottari M."/>
        </authorList>
    </citation>
    <scope>NUCLEOTIDE SEQUENCE</scope>
    <source>
        <strain evidence="3">211/11P</strain>
        <tissue evidence="3">Whole cell</tissue>
    </source>
</reference>
<proteinExistence type="predicted"/>
<gene>
    <name evidence="3" type="ORF">D9Q98_009579</name>
</gene>
<dbReference type="InterPro" id="IPR041698">
    <property type="entry name" value="Methyltransf_25"/>
</dbReference>
<dbReference type="Proteomes" id="UP001055712">
    <property type="component" value="Unassembled WGS sequence"/>
</dbReference>
<name>A0A9D4YSN7_CHLVU</name>
<evidence type="ECO:0000259" key="2">
    <source>
        <dbReference type="Pfam" id="PF13649"/>
    </source>
</evidence>
<accession>A0A9D4YSN7</accession>
<organism evidence="3 4">
    <name type="scientific">Chlorella vulgaris</name>
    <name type="common">Green alga</name>
    <dbReference type="NCBI Taxonomy" id="3077"/>
    <lineage>
        <taxon>Eukaryota</taxon>
        <taxon>Viridiplantae</taxon>
        <taxon>Chlorophyta</taxon>
        <taxon>core chlorophytes</taxon>
        <taxon>Trebouxiophyceae</taxon>
        <taxon>Chlorellales</taxon>
        <taxon>Chlorellaceae</taxon>
        <taxon>Chlorella clade</taxon>
        <taxon>Chlorella</taxon>
    </lineage>
</organism>
<dbReference type="Gene3D" id="3.40.50.150">
    <property type="entry name" value="Vaccinia Virus protein VP39"/>
    <property type="match status" value="1"/>
</dbReference>
<feature type="compositionally biased region" description="Low complexity" evidence="1">
    <location>
        <begin position="17"/>
        <end position="27"/>
    </location>
</feature>
<dbReference type="InterPro" id="IPR029063">
    <property type="entry name" value="SAM-dependent_MTases_sf"/>
</dbReference>
<protein>
    <recommendedName>
        <fullName evidence="2">Methyltransferase domain-containing protein</fullName>
    </recommendedName>
</protein>
<dbReference type="Pfam" id="PF13649">
    <property type="entry name" value="Methyltransf_25"/>
    <property type="match status" value="1"/>
</dbReference>
<dbReference type="SUPFAM" id="SSF53335">
    <property type="entry name" value="S-adenosyl-L-methionine-dependent methyltransferases"/>
    <property type="match status" value="1"/>
</dbReference>